<feature type="domain" description="STAS" evidence="1">
    <location>
        <begin position="12"/>
        <end position="100"/>
    </location>
</feature>
<evidence type="ECO:0000259" key="1">
    <source>
        <dbReference type="PROSITE" id="PS50801"/>
    </source>
</evidence>
<protein>
    <submittedName>
        <fullName evidence="2">STAS domain-containing protein</fullName>
    </submittedName>
</protein>
<dbReference type="EMBL" id="JADKCH010000033">
    <property type="protein sequence ID" value="MBK8573898.1"/>
    <property type="molecule type" value="Genomic_DNA"/>
</dbReference>
<proteinExistence type="predicted"/>
<sequence length="100" mass="10500">MARKAAPVAPKLSFEGDLDIFSIHQQWEKALPLLTAAGGSAEVDLSSVGDLDLSGLQLLGALDRDLRAKGLPLAVVGAKAEWKTRFATLGLAHLLDGARP</sequence>
<evidence type="ECO:0000313" key="3">
    <source>
        <dbReference type="Proteomes" id="UP000709959"/>
    </source>
</evidence>
<dbReference type="InterPro" id="IPR036513">
    <property type="entry name" value="STAS_dom_sf"/>
</dbReference>
<reference evidence="2 3" key="1">
    <citation type="submission" date="2020-10" db="EMBL/GenBank/DDBJ databases">
        <title>Connecting structure to function with the recovery of over 1000 high-quality activated sludge metagenome-assembled genomes encoding full-length rRNA genes using long-read sequencing.</title>
        <authorList>
            <person name="Singleton C.M."/>
            <person name="Petriglieri F."/>
            <person name="Kristensen J.M."/>
            <person name="Kirkegaard R.H."/>
            <person name="Michaelsen T.Y."/>
            <person name="Andersen M.H."/>
            <person name="Karst S.M."/>
            <person name="Dueholm M.S."/>
            <person name="Nielsen P.H."/>
            <person name="Albertsen M."/>
        </authorList>
    </citation>
    <scope>NUCLEOTIDE SEQUENCE [LARGE SCALE GENOMIC DNA]</scope>
    <source>
        <strain evidence="2">OdNE_18-Q3-R46-58_MAXAC.008</strain>
    </source>
</reference>
<name>A0A936F4H9_9BACT</name>
<dbReference type="Proteomes" id="UP000709959">
    <property type="component" value="Unassembled WGS sequence"/>
</dbReference>
<dbReference type="Gene3D" id="3.30.750.24">
    <property type="entry name" value="STAS domain"/>
    <property type="match status" value="1"/>
</dbReference>
<dbReference type="PROSITE" id="PS50801">
    <property type="entry name" value="STAS"/>
    <property type="match status" value="1"/>
</dbReference>
<comment type="caution">
    <text evidence="2">The sequence shown here is derived from an EMBL/GenBank/DDBJ whole genome shotgun (WGS) entry which is preliminary data.</text>
</comment>
<dbReference type="InterPro" id="IPR058548">
    <property type="entry name" value="MlaB-like_STAS"/>
</dbReference>
<dbReference type="CDD" id="cd07043">
    <property type="entry name" value="STAS_anti-anti-sigma_factors"/>
    <property type="match status" value="1"/>
</dbReference>
<gene>
    <name evidence="2" type="ORF">IPN91_15050</name>
</gene>
<dbReference type="AlphaFoldDB" id="A0A936F4H9"/>
<dbReference type="SUPFAM" id="SSF52091">
    <property type="entry name" value="SpoIIaa-like"/>
    <property type="match status" value="1"/>
</dbReference>
<accession>A0A936F4H9</accession>
<dbReference type="InterPro" id="IPR002645">
    <property type="entry name" value="STAS_dom"/>
</dbReference>
<evidence type="ECO:0000313" key="2">
    <source>
        <dbReference type="EMBL" id="MBK8573898.1"/>
    </source>
</evidence>
<dbReference type="Pfam" id="PF13466">
    <property type="entry name" value="STAS_2"/>
    <property type="match status" value="1"/>
</dbReference>
<organism evidence="2 3">
    <name type="scientific">Candidatus Geothrix odensensis</name>
    <dbReference type="NCBI Taxonomy" id="2954440"/>
    <lineage>
        <taxon>Bacteria</taxon>
        <taxon>Pseudomonadati</taxon>
        <taxon>Acidobacteriota</taxon>
        <taxon>Holophagae</taxon>
        <taxon>Holophagales</taxon>
        <taxon>Holophagaceae</taxon>
        <taxon>Geothrix</taxon>
    </lineage>
</organism>